<evidence type="ECO:0000313" key="2">
    <source>
        <dbReference type="Proteomes" id="UP000233469"/>
    </source>
</evidence>
<protein>
    <recommendedName>
        <fullName evidence="3">Transposable element tc3 transposase</fullName>
    </recommendedName>
</protein>
<dbReference type="AlphaFoldDB" id="A0A2N1N333"/>
<dbReference type="Gene3D" id="3.30.420.10">
    <property type="entry name" value="Ribonuclease H-like superfamily/Ribonuclease H"/>
    <property type="match status" value="1"/>
</dbReference>
<accession>A0A2N1N333</accession>
<evidence type="ECO:0000313" key="1">
    <source>
        <dbReference type="EMBL" id="PKK68270.1"/>
    </source>
</evidence>
<gene>
    <name evidence="1" type="ORF">RhiirC2_782487</name>
</gene>
<dbReference type="GO" id="GO:0003676">
    <property type="term" value="F:nucleic acid binding"/>
    <property type="evidence" value="ECO:0007669"/>
    <property type="project" value="InterPro"/>
</dbReference>
<reference evidence="1 2" key="1">
    <citation type="submission" date="2016-04" db="EMBL/GenBank/DDBJ databases">
        <title>Genome analyses suggest a sexual origin of heterokaryosis in a supposedly ancient asexual fungus.</title>
        <authorList>
            <person name="Ropars J."/>
            <person name="Sedzielewska K."/>
            <person name="Noel J."/>
            <person name="Charron P."/>
            <person name="Farinelli L."/>
            <person name="Marton T."/>
            <person name="Kruger M."/>
            <person name="Pelin A."/>
            <person name="Brachmann A."/>
            <person name="Corradi N."/>
        </authorList>
    </citation>
    <scope>NUCLEOTIDE SEQUENCE [LARGE SCALE GENOMIC DNA]</scope>
    <source>
        <strain evidence="1 2">C2</strain>
    </source>
</reference>
<dbReference type="EMBL" id="LLXL01000861">
    <property type="protein sequence ID" value="PKK68270.1"/>
    <property type="molecule type" value="Genomic_DNA"/>
</dbReference>
<comment type="caution">
    <text evidence="1">The sequence shown here is derived from an EMBL/GenBank/DDBJ whole genome shotgun (WGS) entry which is preliminary data.</text>
</comment>
<evidence type="ECO:0008006" key="3">
    <source>
        <dbReference type="Google" id="ProtNLM"/>
    </source>
</evidence>
<dbReference type="InterPro" id="IPR036397">
    <property type="entry name" value="RNaseH_sf"/>
</dbReference>
<proteinExistence type="predicted"/>
<organism evidence="1 2">
    <name type="scientific">Rhizophagus irregularis</name>
    <dbReference type="NCBI Taxonomy" id="588596"/>
    <lineage>
        <taxon>Eukaryota</taxon>
        <taxon>Fungi</taxon>
        <taxon>Fungi incertae sedis</taxon>
        <taxon>Mucoromycota</taxon>
        <taxon>Glomeromycotina</taxon>
        <taxon>Glomeromycetes</taxon>
        <taxon>Glomerales</taxon>
        <taxon>Glomeraceae</taxon>
        <taxon>Rhizophagus</taxon>
    </lineage>
</organism>
<dbReference type="Proteomes" id="UP000233469">
    <property type="component" value="Unassembled WGS sequence"/>
</dbReference>
<sequence>MNPIENIWSYIEVKIRQRDSQPSSVSQLEQWVKEEWDAVPADYYRNLIKSMPRRIQAVIAAKGVNGIDDED</sequence>
<reference evidence="1 2" key="2">
    <citation type="submission" date="2017-10" db="EMBL/GenBank/DDBJ databases">
        <title>Extensive intraspecific genome diversity in a model arbuscular mycorrhizal fungus.</title>
        <authorList>
            <person name="Chen E.C.H."/>
            <person name="Morin E."/>
            <person name="Baudet D."/>
            <person name="Noel J."/>
            <person name="Ndikumana S."/>
            <person name="Charron P."/>
            <person name="St-Onge C."/>
            <person name="Giorgi J."/>
            <person name="Grigoriev I.V."/>
            <person name="Roux C."/>
            <person name="Martin F.M."/>
            <person name="Corradi N."/>
        </authorList>
    </citation>
    <scope>NUCLEOTIDE SEQUENCE [LARGE SCALE GENOMIC DNA]</scope>
    <source>
        <strain evidence="1 2">C2</strain>
    </source>
</reference>
<name>A0A2N1N333_9GLOM</name>